<keyword evidence="2" id="KW-1185">Reference proteome</keyword>
<dbReference type="RefSeq" id="WP_380054607.1">
    <property type="nucleotide sequence ID" value="NZ_JBHSWB010000001.1"/>
</dbReference>
<dbReference type="Proteomes" id="UP001596317">
    <property type="component" value="Unassembled WGS sequence"/>
</dbReference>
<reference evidence="2" key="1">
    <citation type="journal article" date="2019" name="Int. J. Syst. Evol. Microbiol.">
        <title>The Global Catalogue of Microorganisms (GCM) 10K type strain sequencing project: providing services to taxonomists for standard genome sequencing and annotation.</title>
        <authorList>
            <consortium name="The Broad Institute Genomics Platform"/>
            <consortium name="The Broad Institute Genome Sequencing Center for Infectious Disease"/>
            <person name="Wu L."/>
            <person name="Ma J."/>
        </authorList>
    </citation>
    <scope>NUCLEOTIDE SEQUENCE [LARGE SCALE GENOMIC DNA]</scope>
    <source>
        <strain evidence="2">CCUG 63830</strain>
    </source>
</reference>
<organism evidence="1 2">
    <name type="scientific">Deinococcus multiflagellatus</name>
    <dbReference type="NCBI Taxonomy" id="1656887"/>
    <lineage>
        <taxon>Bacteria</taxon>
        <taxon>Thermotogati</taxon>
        <taxon>Deinococcota</taxon>
        <taxon>Deinococci</taxon>
        <taxon>Deinococcales</taxon>
        <taxon>Deinococcaceae</taxon>
        <taxon>Deinococcus</taxon>
    </lineage>
</organism>
<dbReference type="EMBL" id="JBHSWB010000001">
    <property type="protein sequence ID" value="MFC6659861.1"/>
    <property type="molecule type" value="Genomic_DNA"/>
</dbReference>
<accession>A0ABW1ZGD9</accession>
<evidence type="ECO:0000313" key="2">
    <source>
        <dbReference type="Proteomes" id="UP001596317"/>
    </source>
</evidence>
<proteinExistence type="predicted"/>
<sequence>MPPSADLRERLRALEEGMYRTPEHSGVAVRGLLAEAQATGDTWAQGFALVLLSGCAFTWATRARPSRWPTKGWPWPAGWAPWTWNAA</sequence>
<protein>
    <submittedName>
        <fullName evidence="1">Uncharacterized protein</fullName>
    </submittedName>
</protein>
<comment type="caution">
    <text evidence="1">The sequence shown here is derived from an EMBL/GenBank/DDBJ whole genome shotgun (WGS) entry which is preliminary data.</text>
</comment>
<name>A0ABW1ZGD9_9DEIO</name>
<evidence type="ECO:0000313" key="1">
    <source>
        <dbReference type="EMBL" id="MFC6659861.1"/>
    </source>
</evidence>
<gene>
    <name evidence="1" type="ORF">ACFP90_05415</name>
</gene>